<reference evidence="1" key="1">
    <citation type="submission" date="2022-06" db="EMBL/GenBank/DDBJ databases">
        <title>Aeoliella straminimaris, a novel planctomycete from sediments.</title>
        <authorList>
            <person name="Vitorino I.R."/>
            <person name="Lage O.M."/>
        </authorList>
    </citation>
    <scope>NUCLEOTIDE SEQUENCE</scope>
    <source>
        <strain evidence="1">ICT_H6.2</strain>
    </source>
</reference>
<dbReference type="AlphaFoldDB" id="A0A9X2JHP3"/>
<evidence type="ECO:0000313" key="1">
    <source>
        <dbReference type="EMBL" id="MCO6046031.1"/>
    </source>
</evidence>
<accession>A0A9X2JHP3</accession>
<sequence>MDKLMGKFKNRGCCNVCEPSCCAADSCCGEPSCCAADACCGEPSCCAADDCCGGGCGDACCGKKCCILDKLFGRLKSKGCCGCCEPSCCAEPSCGCNDGCCGGCADDCCGGSVAPAPVEMDEAPAPVEAKDARFRPVPPRPMADPNAAIGRQRDVVRTSFVR</sequence>
<proteinExistence type="predicted"/>
<name>A0A9X2JHP3_9BACT</name>
<organism evidence="1 2">
    <name type="scientific">Aeoliella straminimaris</name>
    <dbReference type="NCBI Taxonomy" id="2954799"/>
    <lineage>
        <taxon>Bacteria</taxon>
        <taxon>Pseudomonadati</taxon>
        <taxon>Planctomycetota</taxon>
        <taxon>Planctomycetia</taxon>
        <taxon>Pirellulales</taxon>
        <taxon>Lacipirellulaceae</taxon>
        <taxon>Aeoliella</taxon>
    </lineage>
</organism>
<protein>
    <submittedName>
        <fullName evidence="1">Uncharacterized protein</fullName>
    </submittedName>
</protein>
<dbReference type="Proteomes" id="UP001155241">
    <property type="component" value="Unassembled WGS sequence"/>
</dbReference>
<evidence type="ECO:0000313" key="2">
    <source>
        <dbReference type="Proteomes" id="UP001155241"/>
    </source>
</evidence>
<comment type="caution">
    <text evidence="1">The sequence shown here is derived from an EMBL/GenBank/DDBJ whole genome shotgun (WGS) entry which is preliminary data.</text>
</comment>
<keyword evidence="2" id="KW-1185">Reference proteome</keyword>
<dbReference type="RefSeq" id="WP_252854147.1">
    <property type="nucleotide sequence ID" value="NZ_JAMXLR010000065.1"/>
</dbReference>
<gene>
    <name evidence="1" type="ORF">NG895_19195</name>
</gene>
<dbReference type="EMBL" id="JAMXLR010000065">
    <property type="protein sequence ID" value="MCO6046031.1"/>
    <property type="molecule type" value="Genomic_DNA"/>
</dbReference>